<dbReference type="GO" id="GO:0006313">
    <property type="term" value="P:DNA transposition"/>
    <property type="evidence" value="ECO:0007669"/>
    <property type="project" value="InterPro"/>
</dbReference>
<dbReference type="InterPro" id="IPR002514">
    <property type="entry name" value="Transposase_8"/>
</dbReference>
<evidence type="ECO:0000256" key="1">
    <source>
        <dbReference type="SAM" id="Coils"/>
    </source>
</evidence>
<dbReference type="GO" id="GO:0004803">
    <property type="term" value="F:transposase activity"/>
    <property type="evidence" value="ECO:0007669"/>
    <property type="project" value="InterPro"/>
</dbReference>
<dbReference type="Gene3D" id="3.30.420.10">
    <property type="entry name" value="Ribonuclease H-like superfamily/Ribonuclease H"/>
    <property type="match status" value="1"/>
</dbReference>
<dbReference type="EMBL" id="CP031078">
    <property type="protein sequence ID" value="AYF01139.1"/>
    <property type="molecule type" value="Genomic_DNA"/>
</dbReference>
<dbReference type="Gene3D" id="1.10.10.60">
    <property type="entry name" value="Homeodomain-like"/>
    <property type="match status" value="1"/>
</dbReference>
<dbReference type="Pfam" id="PF01527">
    <property type="entry name" value="HTH_Tnp_1"/>
    <property type="match status" value="1"/>
</dbReference>
<keyword evidence="1" id="KW-0175">Coiled coil</keyword>
<name>A0A386ULF0_9RHOB</name>
<dbReference type="InterPro" id="IPR001584">
    <property type="entry name" value="Integrase_cat-core"/>
</dbReference>
<dbReference type="GO" id="GO:0015074">
    <property type="term" value="P:DNA integration"/>
    <property type="evidence" value="ECO:0007669"/>
    <property type="project" value="InterPro"/>
</dbReference>
<dbReference type="Pfam" id="PF13333">
    <property type="entry name" value="rve_2"/>
    <property type="match status" value="1"/>
</dbReference>
<accession>A0A386ULF0</accession>
<dbReference type="SUPFAM" id="SSF53098">
    <property type="entry name" value="Ribonuclease H-like"/>
    <property type="match status" value="1"/>
</dbReference>
<dbReference type="PANTHER" id="PTHR46889:SF4">
    <property type="entry name" value="TRANSPOSASE INSO FOR INSERTION SEQUENCE ELEMENT IS911B-RELATED"/>
    <property type="match status" value="1"/>
</dbReference>
<feature type="domain" description="Integrase catalytic" evidence="2">
    <location>
        <begin position="217"/>
        <end position="380"/>
    </location>
</feature>
<evidence type="ECO:0000313" key="4">
    <source>
        <dbReference type="Proteomes" id="UP000272010"/>
    </source>
</evidence>
<dbReference type="InterPro" id="IPR025948">
    <property type="entry name" value="HTH-like_dom"/>
</dbReference>
<dbReference type="Pfam" id="PF13276">
    <property type="entry name" value="HTH_21"/>
    <property type="match status" value="1"/>
</dbReference>
<reference evidence="4" key="1">
    <citation type="submission" date="2018-07" db="EMBL/GenBank/DDBJ databases">
        <title>Genome Structure of the Opportunistic Pathogen Paracoccus yeei (Alphaproteobacteria) and Identification of Putative Virulence Factors.</title>
        <authorList>
            <person name="Lasek R."/>
            <person name="Szuplewska M."/>
            <person name="Mitura M."/>
            <person name="Decewicz P."/>
            <person name="Chmielowska C."/>
            <person name="Pawlot A."/>
            <person name="Sentkowska D."/>
            <person name="Czarnecki J."/>
            <person name="Bartosik D."/>
        </authorList>
    </citation>
    <scope>NUCLEOTIDE SEQUENCE [LARGE SCALE GENOMIC DNA]</scope>
    <source>
        <strain evidence="4">CCUG 32053</strain>
    </source>
</reference>
<evidence type="ECO:0000313" key="3">
    <source>
        <dbReference type="EMBL" id="AYF01139.1"/>
    </source>
</evidence>
<dbReference type="InterPro" id="IPR012337">
    <property type="entry name" value="RNaseH-like_sf"/>
</dbReference>
<gene>
    <name evidence="3" type="ORF">PY32053_01510</name>
</gene>
<dbReference type="NCBIfam" id="NF033516">
    <property type="entry name" value="transpos_IS3"/>
    <property type="match status" value="1"/>
</dbReference>
<organism evidence="3 4">
    <name type="scientific">Paracoccus yeei</name>
    <dbReference type="NCBI Taxonomy" id="147645"/>
    <lineage>
        <taxon>Bacteria</taxon>
        <taxon>Pseudomonadati</taxon>
        <taxon>Pseudomonadota</taxon>
        <taxon>Alphaproteobacteria</taxon>
        <taxon>Rhodobacterales</taxon>
        <taxon>Paracoccaceae</taxon>
        <taxon>Paracoccus</taxon>
    </lineage>
</organism>
<dbReference type="InterPro" id="IPR048020">
    <property type="entry name" value="Transpos_IS3"/>
</dbReference>
<protein>
    <submittedName>
        <fullName evidence="3">IS3 family transposase</fullName>
    </submittedName>
</protein>
<dbReference type="InterPro" id="IPR050900">
    <property type="entry name" value="Transposase_IS3/IS150/IS904"/>
</dbReference>
<sequence>MTRRKFSREFTVEAVRLVTDRGVAVAQAARDLDVAESVLRRWMRELTATPATAFPGNGQMRADLAEIAALKKEVARLRAERDILKKAAAFFRARGDMRFAFIAKHRHIWPITWLCEVLNVSRSGYHAWLTRPISTRESYDAKLVAAIETSFKASDRTYGARRVWRDVLEDGLACGLHRIERLMRINALRARPRRRGKPKDDGERSVIADNLLDRDFETDRPNHKWLADFTDIWTAEGWLYVAVVLDLFSRRAVGWSMKADRDASLVMDALMMAVWQRGKIDALLHHSDQGSQYTSEQFQRLLADNGITCSMSRAGNVWDNSAMESFFSTLKTERTASKVYRTRNEARTDVFDYIERFYNPRRRHSKLGYISPMEFEARAMLA</sequence>
<proteinExistence type="predicted"/>
<dbReference type="Pfam" id="PF00665">
    <property type="entry name" value="rve"/>
    <property type="match status" value="1"/>
</dbReference>
<dbReference type="AlphaFoldDB" id="A0A386ULF0"/>
<dbReference type="GO" id="GO:0003677">
    <property type="term" value="F:DNA binding"/>
    <property type="evidence" value="ECO:0007669"/>
    <property type="project" value="InterPro"/>
</dbReference>
<dbReference type="Proteomes" id="UP000272010">
    <property type="component" value="Chromosome"/>
</dbReference>
<feature type="coiled-coil region" evidence="1">
    <location>
        <begin position="25"/>
        <end position="87"/>
    </location>
</feature>
<dbReference type="PANTHER" id="PTHR46889">
    <property type="entry name" value="TRANSPOSASE INSF FOR INSERTION SEQUENCE IS3B-RELATED"/>
    <property type="match status" value="1"/>
</dbReference>
<dbReference type="InterPro" id="IPR036397">
    <property type="entry name" value="RNaseH_sf"/>
</dbReference>
<dbReference type="InterPro" id="IPR009057">
    <property type="entry name" value="Homeodomain-like_sf"/>
</dbReference>
<evidence type="ECO:0000259" key="2">
    <source>
        <dbReference type="PROSITE" id="PS50994"/>
    </source>
</evidence>
<dbReference type="SUPFAM" id="SSF46689">
    <property type="entry name" value="Homeodomain-like"/>
    <property type="match status" value="1"/>
</dbReference>
<dbReference type="PROSITE" id="PS50994">
    <property type="entry name" value="INTEGRASE"/>
    <property type="match status" value="1"/>
</dbReference>